<accession>A0A9E7KSU5</accession>
<dbReference type="EMBL" id="CP097510">
    <property type="protein sequence ID" value="URE28176.1"/>
    <property type="molecule type" value="Genomic_DNA"/>
</dbReference>
<gene>
    <name evidence="2" type="ORF">MUK42_35238</name>
    <name evidence="1" type="ORF">MUK42_35250</name>
</gene>
<dbReference type="AlphaFoldDB" id="A0A9E7KSU5"/>
<reference evidence="2" key="1">
    <citation type="submission" date="2022-05" db="EMBL/GenBank/DDBJ databases">
        <title>The Musa troglodytarum L. genome provides insights into the mechanism of non-climacteric behaviour and enrichment of carotenoids.</title>
        <authorList>
            <person name="Wang J."/>
        </authorList>
    </citation>
    <scope>NUCLEOTIDE SEQUENCE</scope>
    <source>
        <tissue evidence="2">Leaf</tissue>
    </source>
</reference>
<keyword evidence="3" id="KW-1185">Reference proteome</keyword>
<evidence type="ECO:0000313" key="1">
    <source>
        <dbReference type="EMBL" id="URE24195.1"/>
    </source>
</evidence>
<dbReference type="Proteomes" id="UP001055439">
    <property type="component" value="Chromosome 8"/>
</dbReference>
<evidence type="ECO:0000313" key="3">
    <source>
        <dbReference type="Proteomes" id="UP001055439"/>
    </source>
</evidence>
<name>A0A9E7KSU5_9LILI</name>
<sequence>MGNWTHLLHPLPPDLVAGRLVGDEADALNLAVVVEANDADEGIRVLLALFELLRHLCRIDTSEHGNFF</sequence>
<proteinExistence type="predicted"/>
<protein>
    <submittedName>
        <fullName evidence="2">Uncharacterized protein</fullName>
    </submittedName>
</protein>
<dbReference type="EMBL" id="CP097510">
    <property type="protein sequence ID" value="URE24195.1"/>
    <property type="molecule type" value="Genomic_DNA"/>
</dbReference>
<organism evidence="2 3">
    <name type="scientific">Musa troglodytarum</name>
    <name type="common">fe'i banana</name>
    <dbReference type="NCBI Taxonomy" id="320322"/>
    <lineage>
        <taxon>Eukaryota</taxon>
        <taxon>Viridiplantae</taxon>
        <taxon>Streptophyta</taxon>
        <taxon>Embryophyta</taxon>
        <taxon>Tracheophyta</taxon>
        <taxon>Spermatophyta</taxon>
        <taxon>Magnoliopsida</taxon>
        <taxon>Liliopsida</taxon>
        <taxon>Zingiberales</taxon>
        <taxon>Musaceae</taxon>
        <taxon>Musa</taxon>
    </lineage>
</organism>
<evidence type="ECO:0000313" key="2">
    <source>
        <dbReference type="EMBL" id="URE28176.1"/>
    </source>
</evidence>